<dbReference type="SUPFAM" id="SSF52058">
    <property type="entry name" value="L domain-like"/>
    <property type="match status" value="1"/>
</dbReference>
<proteinExistence type="predicted"/>
<dbReference type="Gene3D" id="3.80.10.10">
    <property type="entry name" value="Ribonuclease Inhibitor"/>
    <property type="match status" value="2"/>
</dbReference>
<protein>
    <submittedName>
        <fullName evidence="3">Leucine-rich repeat-containing protein</fullName>
    </submittedName>
</protein>
<dbReference type="EMBL" id="LXQA010010702">
    <property type="protein sequence ID" value="MCH86653.1"/>
    <property type="molecule type" value="Genomic_DNA"/>
</dbReference>
<feature type="domain" description="Disease resistance R13L4/SHOC-2-like LRR" evidence="2">
    <location>
        <begin position="35"/>
        <end position="167"/>
    </location>
</feature>
<keyword evidence="4" id="KW-1185">Reference proteome</keyword>
<dbReference type="PANTHER" id="PTHR47186:SF43">
    <property type="entry name" value="TYPE DISEASE RESISTANCE PROTEIN CNL-J3, PUTATIVE-RELATED"/>
    <property type="match status" value="1"/>
</dbReference>
<dbReference type="PROSITE" id="PS51450">
    <property type="entry name" value="LRR"/>
    <property type="match status" value="1"/>
</dbReference>
<organism evidence="3 4">
    <name type="scientific">Trifolium medium</name>
    <dbReference type="NCBI Taxonomy" id="97028"/>
    <lineage>
        <taxon>Eukaryota</taxon>
        <taxon>Viridiplantae</taxon>
        <taxon>Streptophyta</taxon>
        <taxon>Embryophyta</taxon>
        <taxon>Tracheophyta</taxon>
        <taxon>Spermatophyta</taxon>
        <taxon>Magnoliopsida</taxon>
        <taxon>eudicotyledons</taxon>
        <taxon>Gunneridae</taxon>
        <taxon>Pentapetalae</taxon>
        <taxon>rosids</taxon>
        <taxon>fabids</taxon>
        <taxon>Fabales</taxon>
        <taxon>Fabaceae</taxon>
        <taxon>Papilionoideae</taxon>
        <taxon>50 kb inversion clade</taxon>
        <taxon>NPAAA clade</taxon>
        <taxon>Hologalegina</taxon>
        <taxon>IRL clade</taxon>
        <taxon>Trifolieae</taxon>
        <taxon>Trifolium</taxon>
    </lineage>
</organism>
<sequence length="289" mass="32887">MKTLHNANRLRTFLPLWLTLKEDTSKQWMSSTLMQELFSKFKFFRVLSLSGFVIENELLGTISNLKHLRYLDLSSTDIKKLPDSICSLYNLQTLKLRNCQYLEELPLNLHKLTNLRYLDFSETKVRKIPMDVGKLKNLQVLSSFYVGKEKAMEVLEKLQPSKHMKDLSICSYGGTRFPDWFGDNSLSNLVSLKLSNCENCVLLPPLGILSSLKELWLTGLSGIVVVGSEFYGNGSSSSSAILPFASLKILKFENMKGWEVWDCKNVTGAFSCLQKLFINNCPNLKEVFA</sequence>
<comment type="caution">
    <text evidence="3">The sequence shown here is derived from an EMBL/GenBank/DDBJ whole genome shotgun (WGS) entry which is preliminary data.</text>
</comment>
<evidence type="ECO:0000313" key="4">
    <source>
        <dbReference type="Proteomes" id="UP000265520"/>
    </source>
</evidence>
<name>A0A392MHI7_9FABA</name>
<dbReference type="AlphaFoldDB" id="A0A392MHI7"/>
<keyword evidence="1" id="KW-0677">Repeat</keyword>
<evidence type="ECO:0000313" key="3">
    <source>
        <dbReference type="EMBL" id="MCH86653.1"/>
    </source>
</evidence>
<dbReference type="PANTHER" id="PTHR47186">
    <property type="entry name" value="LEUCINE-RICH REPEAT-CONTAINING PROTEIN 57"/>
    <property type="match status" value="1"/>
</dbReference>
<dbReference type="Pfam" id="PF23598">
    <property type="entry name" value="LRR_14"/>
    <property type="match status" value="1"/>
</dbReference>
<reference evidence="3 4" key="1">
    <citation type="journal article" date="2018" name="Front. Plant Sci.">
        <title>Red Clover (Trifolium pratense) and Zigzag Clover (T. medium) - A Picture of Genomic Similarities and Differences.</title>
        <authorList>
            <person name="Dluhosova J."/>
            <person name="Istvanek J."/>
            <person name="Nedelnik J."/>
            <person name="Repkova J."/>
        </authorList>
    </citation>
    <scope>NUCLEOTIDE SEQUENCE [LARGE SCALE GENOMIC DNA]</scope>
    <source>
        <strain evidence="4">cv. 10/8</strain>
        <tissue evidence="3">Leaf</tissue>
    </source>
</reference>
<dbReference type="InterPro" id="IPR032675">
    <property type="entry name" value="LRR_dom_sf"/>
</dbReference>
<dbReference type="Proteomes" id="UP000265520">
    <property type="component" value="Unassembled WGS sequence"/>
</dbReference>
<evidence type="ECO:0000259" key="2">
    <source>
        <dbReference type="Pfam" id="PF23598"/>
    </source>
</evidence>
<evidence type="ECO:0000256" key="1">
    <source>
        <dbReference type="ARBA" id="ARBA00022737"/>
    </source>
</evidence>
<gene>
    <name evidence="3" type="ORF">A2U01_0007512</name>
</gene>
<dbReference type="InterPro" id="IPR055414">
    <property type="entry name" value="LRR_R13L4/SHOC2-like"/>
</dbReference>
<accession>A0A392MHI7</accession>
<dbReference type="InterPro" id="IPR001611">
    <property type="entry name" value="Leu-rich_rpt"/>
</dbReference>